<dbReference type="PANTHER" id="PTHR30535">
    <property type="entry name" value="VITAMIN B12-BINDING PROTEIN"/>
    <property type="match status" value="1"/>
</dbReference>
<accession>A0A382NTF5</accession>
<dbReference type="Pfam" id="PF01497">
    <property type="entry name" value="Peripla_BP_2"/>
    <property type="match status" value="1"/>
</dbReference>
<feature type="domain" description="Fe/B12 periplasmic-binding" evidence="2">
    <location>
        <begin position="45"/>
        <end position="290"/>
    </location>
</feature>
<gene>
    <name evidence="3" type="ORF">METZ01_LOCUS317200</name>
</gene>
<dbReference type="SUPFAM" id="SSF53807">
    <property type="entry name" value="Helical backbone' metal receptor"/>
    <property type="match status" value="1"/>
</dbReference>
<dbReference type="GO" id="GO:0071281">
    <property type="term" value="P:cellular response to iron ion"/>
    <property type="evidence" value="ECO:0007669"/>
    <property type="project" value="TreeGrafter"/>
</dbReference>
<dbReference type="PROSITE" id="PS50983">
    <property type="entry name" value="FE_B12_PBP"/>
    <property type="match status" value="1"/>
</dbReference>
<feature type="non-terminal residue" evidence="3">
    <location>
        <position position="1"/>
    </location>
</feature>
<dbReference type="PANTHER" id="PTHR30535:SF34">
    <property type="entry name" value="MOLYBDATE-BINDING PROTEIN MOLA"/>
    <property type="match status" value="1"/>
</dbReference>
<dbReference type="InterPro" id="IPR050902">
    <property type="entry name" value="ABC_Transporter_SBP"/>
</dbReference>
<evidence type="ECO:0000313" key="3">
    <source>
        <dbReference type="EMBL" id="SVC64346.1"/>
    </source>
</evidence>
<evidence type="ECO:0000259" key="2">
    <source>
        <dbReference type="PROSITE" id="PS50983"/>
    </source>
</evidence>
<protein>
    <recommendedName>
        <fullName evidence="2">Fe/B12 periplasmic-binding domain-containing protein</fullName>
    </recommendedName>
</protein>
<sequence length="291" mass="32663">HSLKVWNVSGVLALASLFYAMAGLAALKTVDDSRQEVVLYAAAKKVVSLAPHLTEVLFDLGVQDTLVGTSRYSDYPEAAKHIDIIADAFQINVEAVIARQPDLILAWSSGGDSRALLRLEQLGFPVYRNEARKLADIGSTFVRLGTLFDLKDRGLALQTRFSRQLQRVKRQYADHKLKRVYLQISERQLYSINDHHLIGQALQLCHATNIFGKEAMMVAPVSKESVLARKPDVLIISSSQRGFSESLRIWGQFQQFRDKIRYVDSGKLSRPSLRMLDGIKDLCRQIHRSGG</sequence>
<keyword evidence="1" id="KW-0472">Membrane</keyword>
<name>A0A382NTF5_9ZZZZ</name>
<feature type="transmembrane region" description="Helical" evidence="1">
    <location>
        <begin position="6"/>
        <end position="27"/>
    </location>
</feature>
<keyword evidence="1" id="KW-0812">Transmembrane</keyword>
<dbReference type="Gene3D" id="3.40.50.1980">
    <property type="entry name" value="Nitrogenase molybdenum iron protein domain"/>
    <property type="match status" value="2"/>
</dbReference>
<dbReference type="InterPro" id="IPR002491">
    <property type="entry name" value="ABC_transptr_periplasmic_BD"/>
</dbReference>
<organism evidence="3">
    <name type="scientific">marine metagenome</name>
    <dbReference type="NCBI Taxonomy" id="408172"/>
    <lineage>
        <taxon>unclassified sequences</taxon>
        <taxon>metagenomes</taxon>
        <taxon>ecological metagenomes</taxon>
    </lineage>
</organism>
<proteinExistence type="predicted"/>
<keyword evidence="1" id="KW-1133">Transmembrane helix</keyword>
<dbReference type="EMBL" id="UINC01102598">
    <property type="protein sequence ID" value="SVC64346.1"/>
    <property type="molecule type" value="Genomic_DNA"/>
</dbReference>
<dbReference type="AlphaFoldDB" id="A0A382NTF5"/>
<evidence type="ECO:0000256" key="1">
    <source>
        <dbReference type="SAM" id="Phobius"/>
    </source>
</evidence>
<reference evidence="3" key="1">
    <citation type="submission" date="2018-05" db="EMBL/GenBank/DDBJ databases">
        <authorList>
            <person name="Lanie J.A."/>
            <person name="Ng W.-L."/>
            <person name="Kazmierczak K.M."/>
            <person name="Andrzejewski T.M."/>
            <person name="Davidsen T.M."/>
            <person name="Wayne K.J."/>
            <person name="Tettelin H."/>
            <person name="Glass J.I."/>
            <person name="Rusch D."/>
            <person name="Podicherti R."/>
            <person name="Tsui H.-C.T."/>
            <person name="Winkler M.E."/>
        </authorList>
    </citation>
    <scope>NUCLEOTIDE SEQUENCE</scope>
</reference>